<organism evidence="3 4">
    <name type="scientific">Streptomyces sannanensis</name>
    <dbReference type="NCBI Taxonomy" id="285536"/>
    <lineage>
        <taxon>Bacteria</taxon>
        <taxon>Bacillati</taxon>
        <taxon>Actinomycetota</taxon>
        <taxon>Actinomycetes</taxon>
        <taxon>Kitasatosporales</taxon>
        <taxon>Streptomycetaceae</taxon>
        <taxon>Streptomyces</taxon>
    </lineage>
</organism>
<evidence type="ECO:0000313" key="3">
    <source>
        <dbReference type="EMBL" id="GAA3375566.1"/>
    </source>
</evidence>
<proteinExistence type="predicted"/>
<reference evidence="4" key="1">
    <citation type="journal article" date="2019" name="Int. J. Syst. Evol. Microbiol.">
        <title>The Global Catalogue of Microorganisms (GCM) 10K type strain sequencing project: providing services to taxonomists for standard genome sequencing and annotation.</title>
        <authorList>
            <consortium name="The Broad Institute Genomics Platform"/>
            <consortium name="The Broad Institute Genome Sequencing Center for Infectious Disease"/>
            <person name="Wu L."/>
            <person name="Ma J."/>
        </authorList>
    </citation>
    <scope>NUCLEOTIDE SEQUENCE [LARGE SCALE GENOMIC DNA]</scope>
    <source>
        <strain evidence="4">JCM 9651</strain>
    </source>
</reference>
<dbReference type="RefSeq" id="WP_345040278.1">
    <property type="nucleotide sequence ID" value="NZ_BAAAYL010000001.1"/>
</dbReference>
<keyword evidence="4" id="KW-1185">Reference proteome</keyword>
<evidence type="ECO:0000313" key="4">
    <source>
        <dbReference type="Proteomes" id="UP001499990"/>
    </source>
</evidence>
<evidence type="ECO:0000256" key="2">
    <source>
        <dbReference type="SAM" id="SignalP"/>
    </source>
</evidence>
<dbReference type="Proteomes" id="UP001499990">
    <property type="component" value="Unassembled WGS sequence"/>
</dbReference>
<feature type="region of interest" description="Disordered" evidence="1">
    <location>
        <begin position="58"/>
        <end position="98"/>
    </location>
</feature>
<feature type="chain" id="PRO_5046886322" evidence="2">
    <location>
        <begin position="37"/>
        <end position="98"/>
    </location>
</feature>
<evidence type="ECO:0000256" key="1">
    <source>
        <dbReference type="SAM" id="MobiDB-lite"/>
    </source>
</evidence>
<gene>
    <name evidence="3" type="ORF">GCM10020367_43870</name>
</gene>
<sequence length="98" mass="10456">MERGTLFAKLIAPSGGLMAGAALIIATTGALGSAHAASLQDDPWTNVRAVPADDPWTRVVVNGDDPWTITPKSDDPWTSMPNGDDPWTRVVNNDDPWT</sequence>
<feature type="signal peptide" evidence="2">
    <location>
        <begin position="1"/>
        <end position="36"/>
    </location>
</feature>
<dbReference type="EMBL" id="BAAAYL010000001">
    <property type="protein sequence ID" value="GAA3375566.1"/>
    <property type="molecule type" value="Genomic_DNA"/>
</dbReference>
<comment type="caution">
    <text evidence="3">The sequence shown here is derived from an EMBL/GenBank/DDBJ whole genome shotgun (WGS) entry which is preliminary data.</text>
</comment>
<keyword evidence="2" id="KW-0732">Signal</keyword>
<protein>
    <submittedName>
        <fullName evidence="3">Uncharacterized protein</fullName>
    </submittedName>
</protein>
<accession>A0ABP6SFZ8</accession>
<name>A0ABP6SFZ8_9ACTN</name>